<protein>
    <submittedName>
        <fullName evidence="1">Uncharacterized protein</fullName>
    </submittedName>
</protein>
<evidence type="ECO:0000313" key="2">
    <source>
        <dbReference type="Proteomes" id="UP000664701"/>
    </source>
</evidence>
<accession>A0ABZ2SNL9</accession>
<reference evidence="1 2" key="2">
    <citation type="submission" date="2024-03" db="EMBL/GenBank/DDBJ databases">
        <title>The Genome Sequence of Enterococcus sp. DIV2402.</title>
        <authorList>
            <consortium name="The Broad Institute Genomics Platform"/>
            <consortium name="The Broad Institute Microbial Omics Core"/>
            <consortium name="The Broad Institute Genomic Center for Infectious Diseases"/>
            <person name="Earl A."/>
            <person name="Manson A."/>
            <person name="Gilmore M."/>
            <person name="Schwartman J."/>
            <person name="Shea T."/>
            <person name="Abouelleil A."/>
            <person name="Cao P."/>
            <person name="Chapman S."/>
            <person name="Cusick C."/>
            <person name="Young S."/>
            <person name="Neafsey D."/>
            <person name="Nusbaum C."/>
            <person name="Birren B."/>
        </authorList>
    </citation>
    <scope>NUCLEOTIDE SEQUENCE [LARGE SCALE GENOMIC DNA]</scope>
    <source>
        <strain evidence="1 2">DIV2402</strain>
    </source>
</reference>
<dbReference type="Proteomes" id="UP000664701">
    <property type="component" value="Chromosome"/>
</dbReference>
<organism evidence="1 2">
    <name type="scientific">Candidatus Enterococcus lowellii</name>
    <dbReference type="NCBI Taxonomy" id="2230877"/>
    <lineage>
        <taxon>Bacteria</taxon>
        <taxon>Bacillati</taxon>
        <taxon>Bacillota</taxon>
        <taxon>Bacilli</taxon>
        <taxon>Lactobacillales</taxon>
        <taxon>Enterococcaceae</taxon>
        <taxon>Enterococcus</taxon>
    </lineage>
</organism>
<reference evidence="1 2" key="1">
    <citation type="submission" date="2021-03" db="EMBL/GenBank/DDBJ databases">
        <authorList>
            <person name="Gilmore M.S."/>
            <person name="Schwartzman J."/>
            <person name="Van Tyne D."/>
            <person name="Martin M."/>
            <person name="Earl A.M."/>
            <person name="Manson A.L."/>
            <person name="Straub T."/>
            <person name="Salamzade R."/>
            <person name="Saavedra J."/>
            <person name="Lebreton F."/>
            <person name="Prichula J."/>
            <person name="Schaufler K."/>
            <person name="Gaca A."/>
            <person name="Sgardioli B."/>
            <person name="Wagenaar J."/>
            <person name="Strong T."/>
        </authorList>
    </citation>
    <scope>NUCLEOTIDE SEQUENCE [LARGE SCALE GENOMIC DNA]</scope>
    <source>
        <strain evidence="1 2">DIV2402</strain>
    </source>
</reference>
<proteinExistence type="predicted"/>
<dbReference type="EMBL" id="CP147251">
    <property type="protein sequence ID" value="WYJ77385.1"/>
    <property type="molecule type" value="Genomic_DNA"/>
</dbReference>
<keyword evidence="2" id="KW-1185">Reference proteome</keyword>
<sequence length="55" mass="6283">MIMHIVSRFTFTSFWSSRSFPPFFNKEAELATVFALYLVIDHTSPLAAILEIAAF</sequence>
<gene>
    <name evidence="1" type="ORF">DOK78_002023</name>
</gene>
<evidence type="ECO:0000313" key="1">
    <source>
        <dbReference type="EMBL" id="WYJ77385.1"/>
    </source>
</evidence>
<name>A0ABZ2SNL9_9ENTE</name>